<dbReference type="AlphaFoldDB" id="A0A699QLJ6"/>
<comment type="caution">
    <text evidence="1">The sequence shown here is derived from an EMBL/GenBank/DDBJ whole genome shotgun (WGS) entry which is preliminary data.</text>
</comment>
<organism evidence="1">
    <name type="scientific">Tanacetum cinerariifolium</name>
    <name type="common">Dalmatian daisy</name>
    <name type="synonym">Chrysanthemum cinerariifolium</name>
    <dbReference type="NCBI Taxonomy" id="118510"/>
    <lineage>
        <taxon>Eukaryota</taxon>
        <taxon>Viridiplantae</taxon>
        <taxon>Streptophyta</taxon>
        <taxon>Embryophyta</taxon>
        <taxon>Tracheophyta</taxon>
        <taxon>Spermatophyta</taxon>
        <taxon>Magnoliopsida</taxon>
        <taxon>eudicotyledons</taxon>
        <taxon>Gunneridae</taxon>
        <taxon>Pentapetalae</taxon>
        <taxon>asterids</taxon>
        <taxon>campanulids</taxon>
        <taxon>Asterales</taxon>
        <taxon>Asteraceae</taxon>
        <taxon>Asteroideae</taxon>
        <taxon>Anthemideae</taxon>
        <taxon>Anthemidinae</taxon>
        <taxon>Tanacetum</taxon>
    </lineage>
</organism>
<accession>A0A699QLJ6</accession>
<protein>
    <submittedName>
        <fullName evidence="1">Uncharacterized protein</fullName>
    </submittedName>
</protein>
<gene>
    <name evidence="1" type="ORF">Tci_844379</name>
</gene>
<reference evidence="1" key="1">
    <citation type="journal article" date="2019" name="Sci. Rep.">
        <title>Draft genome of Tanacetum cinerariifolium, the natural source of mosquito coil.</title>
        <authorList>
            <person name="Yamashiro T."/>
            <person name="Shiraishi A."/>
            <person name="Satake H."/>
            <person name="Nakayama K."/>
        </authorList>
    </citation>
    <scope>NUCLEOTIDE SEQUENCE</scope>
</reference>
<feature type="non-terminal residue" evidence="1">
    <location>
        <position position="1"/>
    </location>
</feature>
<sequence>FVTLKKKLRKSIHKTVQKLVTRNVHNKIGELNGLLRQYAKHQMQLIMYIEQILHSSVKVHRDILVVNAKNLQTKVDKTLANLHKMVELVTQLVRIVDSVAPPVNAATEGEKKSQT</sequence>
<evidence type="ECO:0000313" key="1">
    <source>
        <dbReference type="EMBL" id="GFC72409.1"/>
    </source>
</evidence>
<dbReference type="EMBL" id="BKCJ011037715">
    <property type="protein sequence ID" value="GFC72409.1"/>
    <property type="molecule type" value="Genomic_DNA"/>
</dbReference>
<name>A0A699QLJ6_TANCI</name>
<proteinExistence type="predicted"/>